<dbReference type="OrthoDB" id="2500664at2759"/>
<evidence type="ECO:0000313" key="3">
    <source>
        <dbReference type="EMBL" id="RKP00355.1"/>
    </source>
</evidence>
<feature type="compositionally biased region" description="Low complexity" evidence="1">
    <location>
        <begin position="17"/>
        <end position="43"/>
    </location>
</feature>
<dbReference type="Proteomes" id="UP000274922">
    <property type="component" value="Unassembled WGS sequence"/>
</dbReference>
<organism evidence="3 4">
    <name type="scientific">Caulochytrium protostelioides</name>
    <dbReference type="NCBI Taxonomy" id="1555241"/>
    <lineage>
        <taxon>Eukaryota</taxon>
        <taxon>Fungi</taxon>
        <taxon>Fungi incertae sedis</taxon>
        <taxon>Chytridiomycota</taxon>
        <taxon>Chytridiomycota incertae sedis</taxon>
        <taxon>Chytridiomycetes</taxon>
        <taxon>Caulochytriales</taxon>
        <taxon>Caulochytriaceae</taxon>
        <taxon>Caulochytrium</taxon>
    </lineage>
</organism>
<reference evidence="4" key="1">
    <citation type="journal article" date="2018" name="Nat. Microbiol.">
        <title>Leveraging single-cell genomics to expand the fungal tree of life.</title>
        <authorList>
            <person name="Ahrendt S.R."/>
            <person name="Quandt C.A."/>
            <person name="Ciobanu D."/>
            <person name="Clum A."/>
            <person name="Salamov A."/>
            <person name="Andreopoulos B."/>
            <person name="Cheng J.F."/>
            <person name="Woyke T."/>
            <person name="Pelin A."/>
            <person name="Henrissat B."/>
            <person name="Reynolds N.K."/>
            <person name="Benny G.L."/>
            <person name="Smith M.E."/>
            <person name="James T.Y."/>
            <person name="Grigoriev I.V."/>
        </authorList>
    </citation>
    <scope>NUCLEOTIDE SEQUENCE [LARGE SCALE GENOMIC DNA]</scope>
    <source>
        <strain evidence="4">ATCC 52028</strain>
    </source>
</reference>
<dbReference type="EMBL" id="ML014221">
    <property type="protein sequence ID" value="RKP00355.1"/>
    <property type="molecule type" value="Genomic_DNA"/>
</dbReference>
<feature type="chain" id="PRO_5020775849" evidence="2">
    <location>
        <begin position="19"/>
        <end position="504"/>
    </location>
</feature>
<feature type="region of interest" description="Disordered" evidence="1">
    <location>
        <begin position="17"/>
        <end position="96"/>
    </location>
</feature>
<evidence type="ECO:0000256" key="2">
    <source>
        <dbReference type="SAM" id="SignalP"/>
    </source>
</evidence>
<protein>
    <submittedName>
        <fullName evidence="3">Uncharacterized protein</fullName>
    </submittedName>
</protein>
<gene>
    <name evidence="3" type="ORF">CXG81DRAFT_26943</name>
</gene>
<accession>A0A4P9X5G6</accession>
<feature type="compositionally biased region" description="Pro residues" evidence="1">
    <location>
        <begin position="60"/>
        <end position="91"/>
    </location>
</feature>
<evidence type="ECO:0000313" key="4">
    <source>
        <dbReference type="Proteomes" id="UP000274922"/>
    </source>
</evidence>
<name>A0A4P9X5G6_9FUNG</name>
<keyword evidence="2" id="KW-0732">Signal</keyword>
<dbReference type="AlphaFoldDB" id="A0A4P9X5G6"/>
<feature type="signal peptide" evidence="2">
    <location>
        <begin position="1"/>
        <end position="18"/>
    </location>
</feature>
<keyword evidence="4" id="KW-1185">Reference proteome</keyword>
<proteinExistence type="predicted"/>
<evidence type="ECO:0000256" key="1">
    <source>
        <dbReference type="SAM" id="MobiDB-lite"/>
    </source>
</evidence>
<sequence>MALLALALLALAAGGVAASPTASVAASPPASDAPDAPARSPPTVDEIPKSAAMPSSLLSSPPPPLSPPSPPSPSPSPTWPPTLAMSPPPPGANETLMMAMTPETCPVLRLTDAANHPPLEEGDAMDQYVQQQILLHPDLTMWDMYKAEVQESMTKLKHQSVTQLVFGIPIACVQWLWEYLKHTVAEFYGMVKYGIRTIFHPRQQMHDLAEFFKELKLGCQLLWAMFKEDPKKAAKNMAGGLLLQLKHHPVTFPAEMTVLLTTGFMVIDQIMGVIEMLAGTLPSAVSVGLQSVFFLIHLVDDPLIAMLPIIRATVDGQKKKKEGEATLLNKEKDAGSHDDFGVPYLPAHREFEVLPTCQIPAQHPARHLTPARLCDMSLEDARWTVAGTRKTIQAMSGAERVDVANYVHDFMCCYNPVIETAVEARFANGTLTGDTLLFSHPVEDCEIAKYDWEAALDELQANNMLWVPKHRGKRRRKHRQLVAIDDSVEESVAQVAVLDRKPEA</sequence>